<dbReference type="VEuPathDB" id="FungiDB:RhiirA1_513231"/>
<dbReference type="Proteomes" id="UP000234323">
    <property type="component" value="Unassembled WGS sequence"/>
</dbReference>
<comment type="caution">
    <text evidence="1">The sequence shown here is derived from an EMBL/GenBank/DDBJ whole genome shotgun (WGS) entry which is preliminary data.</text>
</comment>
<evidence type="ECO:0000313" key="2">
    <source>
        <dbReference type="Proteomes" id="UP000234323"/>
    </source>
</evidence>
<name>A0A2I1H8C9_9GLOM</name>
<feature type="non-terminal residue" evidence="1">
    <location>
        <position position="129"/>
    </location>
</feature>
<dbReference type="EMBL" id="LLXI01001781">
    <property type="protein sequence ID" value="PKY55120.1"/>
    <property type="molecule type" value="Genomic_DNA"/>
</dbReference>
<gene>
    <name evidence="1" type="ORF">RhiirA4_301842</name>
</gene>
<dbReference type="VEuPathDB" id="FungiDB:FUN_005557"/>
<protein>
    <submittedName>
        <fullName evidence="1">Uncharacterized protein</fullName>
    </submittedName>
</protein>
<dbReference type="AlphaFoldDB" id="A0A2I1H8C9"/>
<feature type="non-terminal residue" evidence="1">
    <location>
        <position position="1"/>
    </location>
</feature>
<evidence type="ECO:0000313" key="1">
    <source>
        <dbReference type="EMBL" id="PKY55120.1"/>
    </source>
</evidence>
<proteinExistence type="predicted"/>
<sequence>NNSNLVFCPLKLRKTVISIVENHSNRHMLLPKHDGTFITNADKIWKECVKEMIEFCKENELLQLWVYLWREWYSKEKWNLWARAANKNISHIKTTMIVESHWRHIKHDHLYKFHKPRVDHLCFILIKKV</sequence>
<reference evidence="1 2" key="1">
    <citation type="submission" date="2015-10" db="EMBL/GenBank/DDBJ databases">
        <title>Genome analyses suggest a sexual origin of heterokaryosis in a supposedly ancient asexual fungus.</title>
        <authorList>
            <person name="Ropars J."/>
            <person name="Sedzielewska K."/>
            <person name="Noel J."/>
            <person name="Charron P."/>
            <person name="Farinelli L."/>
            <person name="Marton T."/>
            <person name="Kruger M."/>
            <person name="Pelin A."/>
            <person name="Brachmann A."/>
            <person name="Corradi N."/>
        </authorList>
    </citation>
    <scope>NUCLEOTIDE SEQUENCE [LARGE SCALE GENOMIC DNA]</scope>
    <source>
        <strain evidence="1 2">A4</strain>
    </source>
</reference>
<organism evidence="1 2">
    <name type="scientific">Rhizophagus irregularis</name>
    <dbReference type="NCBI Taxonomy" id="588596"/>
    <lineage>
        <taxon>Eukaryota</taxon>
        <taxon>Fungi</taxon>
        <taxon>Fungi incertae sedis</taxon>
        <taxon>Mucoromycota</taxon>
        <taxon>Glomeromycotina</taxon>
        <taxon>Glomeromycetes</taxon>
        <taxon>Glomerales</taxon>
        <taxon>Glomeraceae</taxon>
        <taxon>Rhizophagus</taxon>
    </lineage>
</organism>
<keyword evidence="2" id="KW-1185">Reference proteome</keyword>
<accession>A0A2I1H8C9</accession>